<evidence type="ECO:0000256" key="1">
    <source>
        <dbReference type="SAM" id="Phobius"/>
    </source>
</evidence>
<reference evidence="2 3" key="1">
    <citation type="submission" date="2018-12" db="EMBL/GenBank/DDBJ databases">
        <authorList>
            <consortium name="Pathogen Informatics"/>
        </authorList>
    </citation>
    <scope>NUCLEOTIDE SEQUENCE [LARGE SCALE GENOMIC DNA]</scope>
    <source>
        <strain evidence="2 3">NCTC9695</strain>
    </source>
</reference>
<dbReference type="AlphaFoldDB" id="A0A3S4I7Z1"/>
<dbReference type="Proteomes" id="UP000275777">
    <property type="component" value="Chromosome"/>
</dbReference>
<dbReference type="EMBL" id="LR134182">
    <property type="protein sequence ID" value="VEB43092.1"/>
    <property type="molecule type" value="Genomic_DNA"/>
</dbReference>
<protein>
    <submittedName>
        <fullName evidence="2">Uncharacterized protein</fullName>
    </submittedName>
</protein>
<feature type="transmembrane region" description="Helical" evidence="1">
    <location>
        <begin position="6"/>
        <end position="25"/>
    </location>
</feature>
<evidence type="ECO:0000313" key="3">
    <source>
        <dbReference type="Proteomes" id="UP000275777"/>
    </source>
</evidence>
<keyword evidence="1" id="KW-0812">Transmembrane</keyword>
<gene>
    <name evidence="2" type="ORF">NCTC9695_03546</name>
</gene>
<sequence>MEFYVWLVCFVIAAVGVPVLLVYLIKNVQ</sequence>
<proteinExistence type="predicted"/>
<keyword evidence="1" id="KW-0472">Membrane</keyword>
<organism evidence="2 3">
    <name type="scientific">Chromobacterium violaceum</name>
    <dbReference type="NCBI Taxonomy" id="536"/>
    <lineage>
        <taxon>Bacteria</taxon>
        <taxon>Pseudomonadati</taxon>
        <taxon>Pseudomonadota</taxon>
        <taxon>Betaproteobacteria</taxon>
        <taxon>Neisseriales</taxon>
        <taxon>Chromobacteriaceae</taxon>
        <taxon>Chromobacterium</taxon>
    </lineage>
</organism>
<accession>A0A3S4I7Z1</accession>
<keyword evidence="1" id="KW-1133">Transmembrane helix</keyword>
<name>A0A3S4I7Z1_CHRVL</name>
<evidence type="ECO:0000313" key="2">
    <source>
        <dbReference type="EMBL" id="VEB43092.1"/>
    </source>
</evidence>